<evidence type="ECO:0000313" key="1">
    <source>
        <dbReference type="EMBL" id="KAH7690195.1"/>
    </source>
</evidence>
<gene>
    <name evidence="1" type="ORF">IHE45_02G029900</name>
</gene>
<reference evidence="2" key="1">
    <citation type="journal article" date="2022" name="Nat. Commun.">
        <title>Chromosome evolution and the genetic basis of agronomically important traits in greater yam.</title>
        <authorList>
            <person name="Bredeson J.V."/>
            <person name="Lyons J.B."/>
            <person name="Oniyinde I.O."/>
            <person name="Okereke N.R."/>
            <person name="Kolade O."/>
            <person name="Nnabue I."/>
            <person name="Nwadili C.O."/>
            <person name="Hribova E."/>
            <person name="Parker M."/>
            <person name="Nwogha J."/>
            <person name="Shu S."/>
            <person name="Carlson J."/>
            <person name="Kariba R."/>
            <person name="Muthemba S."/>
            <person name="Knop K."/>
            <person name="Barton G.J."/>
            <person name="Sherwood A.V."/>
            <person name="Lopez-Montes A."/>
            <person name="Asiedu R."/>
            <person name="Jamnadass R."/>
            <person name="Muchugi A."/>
            <person name="Goodstein D."/>
            <person name="Egesi C.N."/>
            <person name="Featherston J."/>
            <person name="Asfaw A."/>
            <person name="Simpson G.G."/>
            <person name="Dolezel J."/>
            <person name="Hendre P.S."/>
            <person name="Van Deynze A."/>
            <person name="Kumar P.L."/>
            <person name="Obidiegwu J.E."/>
            <person name="Bhattacharjee R."/>
            <person name="Rokhsar D.S."/>
        </authorList>
    </citation>
    <scope>NUCLEOTIDE SEQUENCE [LARGE SCALE GENOMIC DNA]</scope>
    <source>
        <strain evidence="2">cv. TDa95/00328</strain>
    </source>
</reference>
<name>A0ACB7WNY1_DIOAL</name>
<sequence length="273" mass="29914">MVSAFGRSLSFSNSPKPKPKPNYHVRSISLPSRSNPALSQLESEIHSVRTWLTNSNPSPASLCAGLAQLSLLLNSFFDLLSLPHSHSSLRRACSLPLLDQFLYLADTCGSFRSSTITLKQLSSDAQVAIRANDTSRVLSCLRQVKRVEKELCLKGKVKVKVCLESGLSGEELEMAAVMREVVGVMMAGLGSVFAGVVEKCATSTAVVVEGWTGSWVVSKMRRKGVREDWKSKGLEKLRELEECVEALESKVEMVFRSLVNVRVSLLNILTPCV</sequence>
<accession>A0ACB7WNY1</accession>
<protein>
    <submittedName>
        <fullName evidence="1">Glycosyl transferase family 3 domain-containing protein</fullName>
    </submittedName>
</protein>
<keyword evidence="1" id="KW-0808">Transferase</keyword>
<comment type="caution">
    <text evidence="1">The sequence shown here is derived from an EMBL/GenBank/DDBJ whole genome shotgun (WGS) entry which is preliminary data.</text>
</comment>
<evidence type="ECO:0000313" key="2">
    <source>
        <dbReference type="Proteomes" id="UP000827976"/>
    </source>
</evidence>
<dbReference type="Proteomes" id="UP000827976">
    <property type="component" value="Chromosome 2"/>
</dbReference>
<proteinExistence type="predicted"/>
<keyword evidence="2" id="KW-1185">Reference proteome</keyword>
<organism evidence="1 2">
    <name type="scientific">Dioscorea alata</name>
    <name type="common">Purple yam</name>
    <dbReference type="NCBI Taxonomy" id="55571"/>
    <lineage>
        <taxon>Eukaryota</taxon>
        <taxon>Viridiplantae</taxon>
        <taxon>Streptophyta</taxon>
        <taxon>Embryophyta</taxon>
        <taxon>Tracheophyta</taxon>
        <taxon>Spermatophyta</taxon>
        <taxon>Magnoliopsida</taxon>
        <taxon>Liliopsida</taxon>
        <taxon>Dioscoreales</taxon>
        <taxon>Dioscoreaceae</taxon>
        <taxon>Dioscorea</taxon>
    </lineage>
</organism>
<dbReference type="EMBL" id="CM037012">
    <property type="protein sequence ID" value="KAH7690195.1"/>
    <property type="molecule type" value="Genomic_DNA"/>
</dbReference>